<evidence type="ECO:0000259" key="1">
    <source>
        <dbReference type="PROSITE" id="PS50878"/>
    </source>
</evidence>
<dbReference type="Proteomes" id="UP000595437">
    <property type="component" value="Chromosome 10"/>
</dbReference>
<dbReference type="InterPro" id="IPR043502">
    <property type="entry name" value="DNA/RNA_pol_sf"/>
</dbReference>
<name>A0A7T8K0N2_CALRO</name>
<dbReference type="OrthoDB" id="8197512at2759"/>
<dbReference type="EMBL" id="CP045899">
    <property type="protein sequence ID" value="QQP40630.1"/>
    <property type="molecule type" value="Genomic_DNA"/>
</dbReference>
<evidence type="ECO:0000313" key="2">
    <source>
        <dbReference type="EMBL" id="QQP40630.1"/>
    </source>
</evidence>
<dbReference type="GO" id="GO:0071897">
    <property type="term" value="P:DNA biosynthetic process"/>
    <property type="evidence" value="ECO:0007669"/>
    <property type="project" value="UniProtKB-ARBA"/>
</dbReference>
<dbReference type="InterPro" id="IPR000477">
    <property type="entry name" value="RT_dom"/>
</dbReference>
<dbReference type="PANTHER" id="PTHR19446">
    <property type="entry name" value="REVERSE TRANSCRIPTASES"/>
    <property type="match status" value="1"/>
</dbReference>
<dbReference type="PROSITE" id="PS50878">
    <property type="entry name" value="RT_POL"/>
    <property type="match status" value="1"/>
</dbReference>
<dbReference type="AlphaFoldDB" id="A0A7T8K0N2"/>
<dbReference type="SUPFAM" id="SSF56672">
    <property type="entry name" value="DNA/RNA polymerases"/>
    <property type="match status" value="1"/>
</dbReference>
<keyword evidence="3" id="KW-1185">Reference proteome</keyword>
<dbReference type="Pfam" id="PF00078">
    <property type="entry name" value="RVT_1"/>
    <property type="match status" value="1"/>
</dbReference>
<evidence type="ECO:0000313" key="3">
    <source>
        <dbReference type="Proteomes" id="UP000595437"/>
    </source>
</evidence>
<reference evidence="3" key="1">
    <citation type="submission" date="2021-01" db="EMBL/GenBank/DDBJ databases">
        <title>Caligus Genome Assembly.</title>
        <authorList>
            <person name="Gallardo-Escarate C."/>
        </authorList>
    </citation>
    <scope>NUCLEOTIDE SEQUENCE [LARGE SCALE GENOMIC DNA]</scope>
</reference>
<organism evidence="2 3">
    <name type="scientific">Caligus rogercresseyi</name>
    <name type="common">Sea louse</name>
    <dbReference type="NCBI Taxonomy" id="217165"/>
    <lineage>
        <taxon>Eukaryota</taxon>
        <taxon>Metazoa</taxon>
        <taxon>Ecdysozoa</taxon>
        <taxon>Arthropoda</taxon>
        <taxon>Crustacea</taxon>
        <taxon>Multicrustacea</taxon>
        <taxon>Hexanauplia</taxon>
        <taxon>Copepoda</taxon>
        <taxon>Siphonostomatoida</taxon>
        <taxon>Caligidae</taxon>
        <taxon>Caligus</taxon>
    </lineage>
</organism>
<sequence>MTTHPLYVRPQQAIIGGLLCRDSDKAETLYAKALWAKTDTGGLASTAQGHRNYMFLTERGQKHTDATFCAAIQIMAGAPLTKAKRARFTQLPNGNKCESCGDRVKNLQHILQVCPRVRGARIKRHDQVQALLEGSLKAKNRKFHKDNIIPMGGTVRKPDLVIIDENKISVVDPTIVSDSLSLHEAENNKAATYNTEEFKRALLKYFECEESHKIDQVEVVPILEPPKRSGLPAKFYLYLNMIFLMYMYRVCRHKPAHLNKLCFLMDGERPDLESSAGRYILPHRQTPLLPPVLPPWSPMDDIRDLKLLASEKAAGLGMDSIICFLKQAAKEPTAPKREGVKALTERQANWLKAIQARKMSDYARVLLSSALEALKAAIRQADIITPKDIMRCLFRNYNPLPKRMRSLLGAQFNYRCDANLSQCILALGTDGQGVTVNKIISDLIDNAVLGYRERNGLIKTSPRASRHSRKRIAVELKKDFSGTMRAIADGKLSKHLSSQPILTEVTRAWEATMSKPSLEDKRVVPPRDEPIYSAMFPITEEEVKKALPKEDAGEDPLGMDGRSFRSLQPAFLARYYNAMVAGEKPPQELYKCRTSLLPKVECPTLPSHYRPITVLPHYTRVFHRILARRLEAVEINGAQRGFRKINGCLENNTILKAVLTKASSRGGDGNKVHGVFLDFSKAFDSVSHQSVRWACRRLGIPDPLTDYFTEVLNMATTVLGRNAPLSINSGVLQGDPLSSLLFNFVLDGVLEEAMDQQGSRLDLYKLDGVPASACFTRTTQFCCLGPRRDSRTSWMLGLKLNPAKCRYFAAGRGTRSSRSTLGLGGSQLRQMSPDETQKYLGLLYSDEGVRTSNVTAGLRKGLDNISDANVSLQHKYWCVRDFLLPKFIYELSLGKVNSRDIETADHLVREYVRSFGRLPRCTPIEFFHAPTSMGGLGLLQFRSRAVVAKNGAAKAAAKSLDPLVQAAVRARPAELALSSCLIGGRPVTDKQSAKGQLAEELYRKIDTAGLASCKKGYRNSQFLTGGRFLIEDREFIAALQILGGAPFVNPKRPCEACPDTVKNLDHILQMIKRHDDVQSILEKDLSKRKVKFNKNNVIPVGNTVRKPDLVVLRGDKILVVDPTIISDKRDFGAAWEEKLSKYGNDEFKDALLKSLAELRAQALAVAAPARQAESFSGEDQQMLAKVSPPQSAMQGEQLTLSNTQHKKFLAALKGFVELRQYVSADCSAAAELDSFAYQMKQRKDTRQQNVPFQETPFQKKEIMDANDHIVPD</sequence>
<dbReference type="CDD" id="cd01650">
    <property type="entry name" value="RT_nLTR_like"/>
    <property type="match status" value="1"/>
</dbReference>
<accession>A0A7T8K0N2</accession>
<proteinExistence type="predicted"/>
<feature type="domain" description="Reverse transcriptase" evidence="1">
    <location>
        <begin position="578"/>
        <end position="844"/>
    </location>
</feature>
<gene>
    <name evidence="2" type="ORF">FKW44_014741</name>
</gene>
<protein>
    <recommendedName>
        <fullName evidence="1">Reverse transcriptase domain-containing protein</fullName>
    </recommendedName>
</protein>